<accession>A0A1Y5I3F4</accession>
<protein>
    <submittedName>
        <fullName evidence="10">Putative makorin RING finger protein</fullName>
    </submittedName>
</protein>
<dbReference type="InterPro" id="IPR036855">
    <property type="entry name" value="Znf_CCCH_sf"/>
</dbReference>
<dbReference type="GO" id="GO:0008270">
    <property type="term" value="F:zinc ion binding"/>
    <property type="evidence" value="ECO:0007669"/>
    <property type="project" value="UniProtKB-KW"/>
</dbReference>
<keyword evidence="2 6" id="KW-0479">Metal-binding</keyword>
<dbReference type="Proteomes" id="UP000195557">
    <property type="component" value="Unassembled WGS sequence"/>
</dbReference>
<dbReference type="Gene3D" id="4.10.1000.10">
    <property type="entry name" value="Zinc finger, CCCH-type"/>
    <property type="match status" value="1"/>
</dbReference>
<dbReference type="SMART" id="SM00184">
    <property type="entry name" value="RING"/>
    <property type="match status" value="1"/>
</dbReference>
<dbReference type="SMART" id="SM00356">
    <property type="entry name" value="ZnF_C3H1"/>
    <property type="match status" value="3"/>
</dbReference>
<dbReference type="InterPro" id="IPR013083">
    <property type="entry name" value="Znf_RING/FYVE/PHD"/>
</dbReference>
<evidence type="ECO:0000256" key="4">
    <source>
        <dbReference type="ARBA" id="ARBA00022771"/>
    </source>
</evidence>
<dbReference type="SUPFAM" id="SSF90229">
    <property type="entry name" value="CCCH zinc finger"/>
    <property type="match status" value="2"/>
</dbReference>
<feature type="domain" description="C3H1-type" evidence="9">
    <location>
        <begin position="39"/>
        <end position="67"/>
    </location>
</feature>
<evidence type="ECO:0000256" key="5">
    <source>
        <dbReference type="ARBA" id="ARBA00022833"/>
    </source>
</evidence>
<dbReference type="InterPro" id="IPR001841">
    <property type="entry name" value="Znf_RING"/>
</dbReference>
<keyword evidence="1" id="KW-0808">Transferase</keyword>
<dbReference type="Pfam" id="PF14608">
    <property type="entry name" value="zf-CCCH_2"/>
    <property type="match status" value="1"/>
</dbReference>
<gene>
    <name evidence="10" type="ORF">BE221DRAFT_174575</name>
</gene>
<dbReference type="PROSITE" id="PS50089">
    <property type="entry name" value="ZF_RING_2"/>
    <property type="match status" value="1"/>
</dbReference>
<name>A0A1Y5I3F4_OSTTA</name>
<evidence type="ECO:0000256" key="7">
    <source>
        <dbReference type="SAM" id="MobiDB-lite"/>
    </source>
</evidence>
<dbReference type="eggNOG" id="KOG1039">
    <property type="taxonomic scope" value="Eukaryota"/>
</dbReference>
<evidence type="ECO:0000259" key="8">
    <source>
        <dbReference type="PROSITE" id="PS50089"/>
    </source>
</evidence>
<feature type="domain" description="RING-type" evidence="8">
    <location>
        <begin position="245"/>
        <end position="307"/>
    </location>
</feature>
<dbReference type="InterPro" id="IPR017907">
    <property type="entry name" value="Znf_RING_CS"/>
</dbReference>
<sequence length="404" mass="44135">MTNETCKFFLVGACRNGARCRFAHDDGGSDVASARVDGGNSRERCKFFASANGCTFGDRCRYAHDDGPNAAAYAPMGGVGTAGGTTGWRGGRGAGRDGANAGPMDDGEEEWGYVDEHGNWVSFDDEGDGAREFLAAQLPDEDDLLGLTSETPGEPDGGDAWGFYDENGQFVELSGEAGAYLQTQEHSVPRRAMISRLPRFFDDDWFVTLNDDEAFDNIDDVALEELSIGGDEEDERVAASANLECAVCLEVVAQRPRLADRRFGLLNACDHIFCLGCIRGWRQGGTQRGSEASASSNEQARMCPICRVTSHFITPATTWPRNADEKKEMTEAYLARMKKIPCRFFDGGDGTCPFGTSCFYEHRYRATGELEESNVRKSTAADGSLNIITPVRLSDFLQTSRRLR</sequence>
<feature type="domain" description="C3H1-type" evidence="9">
    <location>
        <begin position="336"/>
        <end position="365"/>
    </location>
</feature>
<dbReference type="Gene3D" id="3.30.40.10">
    <property type="entry name" value="Zinc/RING finger domain, C3HC4 (zinc finger)"/>
    <property type="match status" value="1"/>
</dbReference>
<feature type="domain" description="C3H1-type" evidence="9">
    <location>
        <begin position="1"/>
        <end position="27"/>
    </location>
</feature>
<dbReference type="PANTHER" id="PTHR11224:SF10">
    <property type="entry name" value="IP09428P-RELATED"/>
    <property type="match status" value="1"/>
</dbReference>
<feature type="zinc finger region" description="C3H1-type" evidence="6">
    <location>
        <begin position="39"/>
        <end position="67"/>
    </location>
</feature>
<feature type="compositionally biased region" description="Gly residues" evidence="7">
    <location>
        <begin position="84"/>
        <end position="93"/>
    </location>
</feature>
<dbReference type="SUPFAM" id="SSF57850">
    <property type="entry name" value="RING/U-box"/>
    <property type="match status" value="1"/>
</dbReference>
<dbReference type="Pfam" id="PF18044">
    <property type="entry name" value="zf-CCCH_4"/>
    <property type="match status" value="2"/>
</dbReference>
<dbReference type="EMBL" id="KZ155826">
    <property type="protein sequence ID" value="OUS44049.1"/>
    <property type="molecule type" value="Genomic_DNA"/>
</dbReference>
<evidence type="ECO:0000256" key="6">
    <source>
        <dbReference type="PROSITE-ProRule" id="PRU00723"/>
    </source>
</evidence>
<feature type="zinc finger region" description="C3H1-type" evidence="6">
    <location>
        <begin position="336"/>
        <end position="365"/>
    </location>
</feature>
<proteinExistence type="predicted"/>
<dbReference type="InterPro" id="IPR045072">
    <property type="entry name" value="MKRN-like"/>
</dbReference>
<keyword evidence="5 6" id="KW-0862">Zinc</keyword>
<evidence type="ECO:0000256" key="2">
    <source>
        <dbReference type="ARBA" id="ARBA00022723"/>
    </source>
</evidence>
<feature type="region of interest" description="Disordered" evidence="7">
    <location>
        <begin position="84"/>
        <end position="110"/>
    </location>
</feature>
<keyword evidence="3" id="KW-0677">Repeat</keyword>
<dbReference type="GO" id="GO:0061630">
    <property type="term" value="F:ubiquitin protein ligase activity"/>
    <property type="evidence" value="ECO:0007669"/>
    <property type="project" value="UniProtKB-EC"/>
</dbReference>
<feature type="zinc finger region" description="C3H1-type" evidence="6">
    <location>
        <begin position="1"/>
        <end position="27"/>
    </location>
</feature>
<reference evidence="10" key="1">
    <citation type="submission" date="2017-04" db="EMBL/GenBank/DDBJ databases">
        <title>Population genomics of picophytoplankton unveils novel chromosome hypervariability.</title>
        <authorList>
            <consortium name="DOE Joint Genome Institute"/>
            <person name="Blanc-Mathieu R."/>
            <person name="Krasovec M."/>
            <person name="Hebrard M."/>
            <person name="Yau S."/>
            <person name="Desgranges E."/>
            <person name="Martin J."/>
            <person name="Schackwitz W."/>
            <person name="Kuo A."/>
            <person name="Salin G."/>
            <person name="Donnadieu C."/>
            <person name="Desdevises Y."/>
            <person name="Sanchez-Ferandin S."/>
            <person name="Moreau H."/>
            <person name="Rivals E."/>
            <person name="Grigoriev I.V."/>
            <person name="Grimsley N."/>
            <person name="Eyre-Walker A."/>
            <person name="Piganeau G."/>
        </authorList>
    </citation>
    <scope>NUCLEOTIDE SEQUENCE [LARGE SCALE GENOMIC DNA]</scope>
    <source>
        <strain evidence="10">RCC 1115</strain>
    </source>
</reference>
<dbReference type="AlphaFoldDB" id="A0A1Y5I3F4"/>
<dbReference type="InterPro" id="IPR018957">
    <property type="entry name" value="Znf_C3HC4_RING-type"/>
</dbReference>
<evidence type="ECO:0000313" key="10">
    <source>
        <dbReference type="EMBL" id="OUS44049.1"/>
    </source>
</evidence>
<dbReference type="CDD" id="cd16521">
    <property type="entry name" value="RING-HC_MKRN"/>
    <property type="match status" value="1"/>
</dbReference>
<dbReference type="PANTHER" id="PTHR11224">
    <property type="entry name" value="MAKORIN-RELATED"/>
    <property type="match status" value="1"/>
</dbReference>
<dbReference type="GO" id="GO:0000209">
    <property type="term" value="P:protein polyubiquitination"/>
    <property type="evidence" value="ECO:0007669"/>
    <property type="project" value="InterPro"/>
</dbReference>
<keyword evidence="4 6" id="KW-0863">Zinc-finger</keyword>
<dbReference type="PROSITE" id="PS50103">
    <property type="entry name" value="ZF_C3H1"/>
    <property type="match status" value="3"/>
</dbReference>
<evidence type="ECO:0000256" key="1">
    <source>
        <dbReference type="ARBA" id="ARBA00022679"/>
    </source>
</evidence>
<dbReference type="InterPro" id="IPR000571">
    <property type="entry name" value="Znf_CCCH"/>
</dbReference>
<evidence type="ECO:0000256" key="3">
    <source>
        <dbReference type="ARBA" id="ARBA00022737"/>
    </source>
</evidence>
<organism evidence="10">
    <name type="scientific">Ostreococcus tauri</name>
    <name type="common">Marine green alga</name>
    <dbReference type="NCBI Taxonomy" id="70448"/>
    <lineage>
        <taxon>Eukaryota</taxon>
        <taxon>Viridiplantae</taxon>
        <taxon>Chlorophyta</taxon>
        <taxon>Mamiellophyceae</taxon>
        <taxon>Mamiellales</taxon>
        <taxon>Bathycoccaceae</taxon>
        <taxon>Ostreococcus</taxon>
    </lineage>
</organism>
<evidence type="ECO:0000259" key="9">
    <source>
        <dbReference type="PROSITE" id="PS50103"/>
    </source>
</evidence>
<dbReference type="InterPro" id="IPR041367">
    <property type="entry name" value="Znf-CCCH_4"/>
</dbReference>
<dbReference type="PROSITE" id="PS00518">
    <property type="entry name" value="ZF_RING_1"/>
    <property type="match status" value="1"/>
</dbReference>
<dbReference type="Pfam" id="PF00097">
    <property type="entry name" value="zf-C3HC4"/>
    <property type="match status" value="1"/>
</dbReference>